<keyword evidence="1 8" id="KW-0808">Transferase</keyword>
<evidence type="ECO:0000256" key="1">
    <source>
        <dbReference type="ARBA" id="ARBA00022679"/>
    </source>
</evidence>
<dbReference type="PANTHER" id="PTHR43792">
    <property type="entry name" value="GNAT FAMILY, PUTATIVE (AFU_ORTHOLOGUE AFUA_3G00765)-RELATED-RELATED"/>
    <property type="match status" value="1"/>
</dbReference>
<evidence type="ECO:0000313" key="11">
    <source>
        <dbReference type="Proteomes" id="UP000241954"/>
    </source>
</evidence>
<sequence>MFHSIIHRSSTIILDDIKIRLIEARDAEQISAYYQRNRHFLAPWEPLRHEAFFSLAGWQQRLEQIATLHRHEMAFYFVIEHRETNTIIGVINFSNLVKSPFYACHVGYSLDQEHQGKAVMRRALTAVCEWIFIDKHFHRVMAAYMPHNNKSGGVLTAVGFEQEGLAKDYLLINGQWQDHILTSLVNPNWSLPIN</sequence>
<dbReference type="GO" id="GO:0005737">
    <property type="term" value="C:cytoplasm"/>
    <property type="evidence" value="ECO:0007669"/>
    <property type="project" value="TreeGrafter"/>
</dbReference>
<comment type="similarity">
    <text evidence="3">Belongs to the acetyltransferase family. RimJ subfamily.</text>
</comment>
<accession>A0A0D8Q6U1</accession>
<dbReference type="FunFam" id="3.40.630.30:FF:000005">
    <property type="entry name" value="Ribosomal protein alanine acetyltransferase"/>
    <property type="match status" value="1"/>
</dbReference>
<dbReference type="SUPFAM" id="SSF55729">
    <property type="entry name" value="Acyl-CoA N-acyltransferases (Nat)"/>
    <property type="match status" value="1"/>
</dbReference>
<evidence type="ECO:0000256" key="4">
    <source>
        <dbReference type="ARBA" id="ARBA00039124"/>
    </source>
</evidence>
<keyword evidence="8" id="KW-0687">Ribonucleoprotein</keyword>
<dbReference type="Proteomes" id="UP000241190">
    <property type="component" value="Unassembled WGS sequence"/>
</dbReference>
<dbReference type="OrthoDB" id="9801669at2"/>
<evidence type="ECO:0000259" key="7">
    <source>
        <dbReference type="PROSITE" id="PS51186"/>
    </source>
</evidence>
<dbReference type="InterPro" id="IPR000182">
    <property type="entry name" value="GNAT_dom"/>
</dbReference>
<dbReference type="Proteomes" id="UP000241954">
    <property type="component" value="Unassembled WGS sequence"/>
</dbReference>
<dbReference type="InterPro" id="IPR051531">
    <property type="entry name" value="N-acetyltransferase"/>
</dbReference>
<dbReference type="GO" id="GO:0005840">
    <property type="term" value="C:ribosome"/>
    <property type="evidence" value="ECO:0007669"/>
    <property type="project" value="UniProtKB-KW"/>
</dbReference>
<dbReference type="EMBL" id="PYLW01000011">
    <property type="protein sequence ID" value="PSV96591.1"/>
    <property type="molecule type" value="Genomic_DNA"/>
</dbReference>
<keyword evidence="10" id="KW-1185">Reference proteome</keyword>
<organism evidence="8 11">
    <name type="scientific">Photobacterium iliopiscarium</name>
    <dbReference type="NCBI Taxonomy" id="56192"/>
    <lineage>
        <taxon>Bacteria</taxon>
        <taxon>Pseudomonadati</taxon>
        <taxon>Pseudomonadota</taxon>
        <taxon>Gammaproteobacteria</taxon>
        <taxon>Vibrionales</taxon>
        <taxon>Vibrionaceae</taxon>
        <taxon>Photobacterium</taxon>
    </lineage>
</organism>
<evidence type="ECO:0000256" key="3">
    <source>
        <dbReference type="ARBA" id="ARBA00038502"/>
    </source>
</evidence>
<evidence type="ECO:0000313" key="8">
    <source>
        <dbReference type="EMBL" id="PSV96591.1"/>
    </source>
</evidence>
<dbReference type="PANTHER" id="PTHR43792:SF8">
    <property type="entry name" value="[RIBOSOMAL PROTEIN US5]-ALANINE N-ACETYLTRANSFERASE"/>
    <property type="match status" value="1"/>
</dbReference>
<dbReference type="RefSeq" id="WP_045035609.1">
    <property type="nucleotide sequence ID" value="NZ_CAMQYU010000040.1"/>
</dbReference>
<comment type="catalytic activity">
    <reaction evidence="5">
        <text>N-terminal L-alanyl-[ribosomal protein uS5] + acetyl-CoA = N-terminal N(alpha)-acetyl-L-alanyl-[ribosomal protein uS5] + CoA + H(+)</text>
        <dbReference type="Rhea" id="RHEA:43752"/>
        <dbReference type="Rhea" id="RHEA-COMP:10672"/>
        <dbReference type="Rhea" id="RHEA-COMP:10673"/>
        <dbReference type="ChEBI" id="CHEBI:15378"/>
        <dbReference type="ChEBI" id="CHEBI:57287"/>
        <dbReference type="ChEBI" id="CHEBI:57288"/>
        <dbReference type="ChEBI" id="CHEBI:64718"/>
        <dbReference type="ChEBI" id="CHEBI:83683"/>
        <dbReference type="EC" id="2.3.1.267"/>
    </reaction>
</comment>
<keyword evidence="8" id="KW-0689">Ribosomal protein</keyword>
<protein>
    <recommendedName>
        <fullName evidence="6">[Ribosomal protein uS5]-alanine N-acetyltransferase</fullName>
        <ecNumber evidence="4">2.3.1.267</ecNumber>
    </recommendedName>
</protein>
<dbReference type="InterPro" id="IPR016181">
    <property type="entry name" value="Acyl_CoA_acyltransferase"/>
</dbReference>
<name>A0A0D8Q6U1_9GAMM</name>
<keyword evidence="2" id="KW-0012">Acyltransferase</keyword>
<dbReference type="Pfam" id="PF13302">
    <property type="entry name" value="Acetyltransf_3"/>
    <property type="match status" value="1"/>
</dbReference>
<dbReference type="GeneID" id="93547491"/>
<evidence type="ECO:0000256" key="5">
    <source>
        <dbReference type="ARBA" id="ARBA00048922"/>
    </source>
</evidence>
<dbReference type="AlphaFoldDB" id="A0A0D8Q6U1"/>
<reference evidence="8 11" key="1">
    <citation type="submission" date="2018-01" db="EMBL/GenBank/DDBJ databases">
        <title>Whole genome sequencing of Histamine producing bacteria.</title>
        <authorList>
            <person name="Butler K."/>
        </authorList>
    </citation>
    <scope>NUCLEOTIDE SEQUENCE [LARGE SCALE GENOMIC DNA]</scope>
    <source>
        <strain evidence="9 10">ATCC 51761</strain>
        <strain evidence="8 11">NCIMB 13481</strain>
    </source>
</reference>
<evidence type="ECO:0000313" key="9">
    <source>
        <dbReference type="EMBL" id="PSW99469.1"/>
    </source>
</evidence>
<proteinExistence type="inferred from homology"/>
<dbReference type="EC" id="2.3.1.267" evidence="4"/>
<evidence type="ECO:0000313" key="10">
    <source>
        <dbReference type="Proteomes" id="UP000241190"/>
    </source>
</evidence>
<comment type="caution">
    <text evidence="8">The sequence shown here is derived from an EMBL/GenBank/DDBJ whole genome shotgun (WGS) entry which is preliminary data.</text>
</comment>
<dbReference type="PROSITE" id="PS51186">
    <property type="entry name" value="GNAT"/>
    <property type="match status" value="1"/>
</dbReference>
<evidence type="ECO:0000256" key="2">
    <source>
        <dbReference type="ARBA" id="ARBA00023315"/>
    </source>
</evidence>
<dbReference type="GO" id="GO:0008999">
    <property type="term" value="F:protein-N-terminal-alanine acetyltransferase activity"/>
    <property type="evidence" value="ECO:0007669"/>
    <property type="project" value="UniProtKB-EC"/>
</dbReference>
<gene>
    <name evidence="8" type="ORF">C9I88_11650</name>
    <name evidence="9" type="ORF">C9J52_01410</name>
</gene>
<evidence type="ECO:0000256" key="6">
    <source>
        <dbReference type="ARBA" id="ARBA00074015"/>
    </source>
</evidence>
<dbReference type="Gene3D" id="3.40.630.30">
    <property type="match status" value="1"/>
</dbReference>
<dbReference type="NCBIfam" id="NF008072">
    <property type="entry name" value="PRK10809.1"/>
    <property type="match status" value="1"/>
</dbReference>
<feature type="domain" description="N-acetyltransferase" evidence="7">
    <location>
        <begin position="17"/>
        <end position="187"/>
    </location>
</feature>
<dbReference type="EMBL" id="PYOP01000002">
    <property type="protein sequence ID" value="PSW99469.1"/>
    <property type="molecule type" value="Genomic_DNA"/>
</dbReference>